<organism evidence="2 3">
    <name type="scientific">Paralvinella palmiformis</name>
    <dbReference type="NCBI Taxonomy" id="53620"/>
    <lineage>
        <taxon>Eukaryota</taxon>
        <taxon>Metazoa</taxon>
        <taxon>Spiralia</taxon>
        <taxon>Lophotrochozoa</taxon>
        <taxon>Annelida</taxon>
        <taxon>Polychaeta</taxon>
        <taxon>Sedentaria</taxon>
        <taxon>Canalipalpata</taxon>
        <taxon>Terebellida</taxon>
        <taxon>Terebelliformia</taxon>
        <taxon>Alvinellidae</taxon>
        <taxon>Paralvinella</taxon>
    </lineage>
</organism>
<dbReference type="InterPro" id="IPR039656">
    <property type="entry name" value="SYNRG"/>
</dbReference>
<name>A0AAD9NJB4_9ANNE</name>
<dbReference type="AlphaFoldDB" id="A0AAD9NJB4"/>
<feature type="region of interest" description="Disordered" evidence="1">
    <location>
        <begin position="229"/>
        <end position="254"/>
    </location>
</feature>
<gene>
    <name evidence="2" type="ORF">LSH36_3g26054</name>
</gene>
<protein>
    <submittedName>
        <fullName evidence="2">Uncharacterized protein</fullName>
    </submittedName>
</protein>
<evidence type="ECO:0000313" key="2">
    <source>
        <dbReference type="EMBL" id="KAK2170411.1"/>
    </source>
</evidence>
<dbReference type="EMBL" id="JAODUP010000003">
    <property type="protein sequence ID" value="KAK2170411.1"/>
    <property type="molecule type" value="Genomic_DNA"/>
</dbReference>
<keyword evidence="3" id="KW-1185">Reference proteome</keyword>
<dbReference type="PANTHER" id="PTHR15463">
    <property type="entry name" value="AP1 GAMMA SUBUNIT BINDING PROTEIN 1"/>
    <property type="match status" value="1"/>
</dbReference>
<proteinExistence type="predicted"/>
<evidence type="ECO:0000313" key="3">
    <source>
        <dbReference type="Proteomes" id="UP001208570"/>
    </source>
</evidence>
<dbReference type="Proteomes" id="UP001208570">
    <property type="component" value="Unassembled WGS sequence"/>
</dbReference>
<reference evidence="2" key="1">
    <citation type="journal article" date="2023" name="Mol. Biol. Evol.">
        <title>Third-Generation Sequencing Reveals the Adaptive Role of the Epigenome in Three Deep-Sea Polychaetes.</title>
        <authorList>
            <person name="Perez M."/>
            <person name="Aroh O."/>
            <person name="Sun Y."/>
            <person name="Lan Y."/>
            <person name="Juniper S.K."/>
            <person name="Young C.R."/>
            <person name="Angers B."/>
            <person name="Qian P.Y."/>
        </authorList>
    </citation>
    <scope>NUCLEOTIDE SEQUENCE</scope>
    <source>
        <strain evidence="2">P08H-3</strain>
    </source>
</reference>
<evidence type="ECO:0000256" key="1">
    <source>
        <dbReference type="SAM" id="MobiDB-lite"/>
    </source>
</evidence>
<accession>A0AAD9NJB4</accession>
<dbReference type="PANTHER" id="PTHR15463:SF2">
    <property type="entry name" value="SYNERGIN GAMMA"/>
    <property type="match status" value="1"/>
</dbReference>
<dbReference type="GO" id="GO:0030130">
    <property type="term" value="C:clathrin coat of trans-Golgi network vesicle"/>
    <property type="evidence" value="ECO:0007669"/>
    <property type="project" value="TreeGrafter"/>
</dbReference>
<sequence length="398" mass="44472">MLPGGVGGQQSYAGTQQTGFMPVHHQQSCMMPAPQMMQGQVMMPYQTVIPGQQYPVQRPMFNPQMTQSYLLRTPGVTPQCVIPPPQYTPQMAQEFRAKQSQHQNQRGNYAEEQRKKMENLLKQRQFEDQQKRLKEFSSMGGRKIDATSMIESIIGRQAPVKSNTARKSNTSSSSQYNAVNTRKITEDDGFGDFIGGPSGSSKSIIPQPSDQMQNVLPGHQVSVTSVNTAQTSQPVPAVSTQTTSATQKIPEDGTQNASDRLIDFSLYFADLMAMMLECSDLTAPQKAKGFVKKCVKEIQPVKKNAVSYQESQKAHKWNKAAEKLTELFTLSAEGNTNVSVFRPPKWVTGAAPVPDVYTFVLEASTINQICTALTRIKKFWYHLYQLMFHTITLHYVQI</sequence>
<comment type="caution">
    <text evidence="2">The sequence shown here is derived from an EMBL/GenBank/DDBJ whole genome shotgun (WGS) entry which is preliminary data.</text>
</comment>